<evidence type="ECO:0000313" key="4">
    <source>
        <dbReference type="Proteomes" id="UP000033699"/>
    </source>
</evidence>
<sequence>MSGKSDDAVKVDTNGRDGAAPMSGESGVRRGCLRALGVGALVVAGFVAWLAYGWWDVRQPADTPMREGVATLDRMLEDTTAGIDPPVRTAYGLINSKQHDTGLNDEADRYRIGETGQIVTRISPARAVELSNRVEARWKQRGYATTRPAGSASTVKATTEDGDALELDVSADGRATIRIDLLKEFHSSPFTRPSGAPDGSLTTLVTLTEDPYWSR</sequence>
<keyword evidence="2" id="KW-0812">Transmembrane</keyword>
<feature type="transmembrane region" description="Helical" evidence="2">
    <location>
        <begin position="32"/>
        <end position="55"/>
    </location>
</feature>
<keyword evidence="2" id="KW-0472">Membrane</keyword>
<evidence type="ECO:0000256" key="2">
    <source>
        <dbReference type="SAM" id="Phobius"/>
    </source>
</evidence>
<dbReference type="RefSeq" id="WP_045703387.1">
    <property type="nucleotide sequence ID" value="NZ_JZKH01000096.1"/>
</dbReference>
<dbReference type="EMBL" id="JZKH01000096">
    <property type="protein sequence ID" value="KJS58708.1"/>
    <property type="molecule type" value="Genomic_DNA"/>
</dbReference>
<keyword evidence="4" id="KW-1185">Reference proteome</keyword>
<proteinExistence type="predicted"/>
<feature type="compositionally biased region" description="Basic and acidic residues" evidence="1">
    <location>
        <begin position="1"/>
        <end position="15"/>
    </location>
</feature>
<dbReference type="Proteomes" id="UP000033699">
    <property type="component" value="Unassembled WGS sequence"/>
</dbReference>
<reference evidence="3 4" key="1">
    <citation type="submission" date="2015-02" db="EMBL/GenBank/DDBJ databases">
        <authorList>
            <person name="Ju K.-S."/>
            <person name="Doroghazi J.R."/>
            <person name="Metcalf W."/>
        </authorList>
    </citation>
    <scope>NUCLEOTIDE SEQUENCE [LARGE SCALE GENOMIC DNA]</scope>
    <source>
        <strain evidence="3 4">ATCC 31215</strain>
    </source>
</reference>
<comment type="caution">
    <text evidence="3">The sequence shown here is derived from an EMBL/GenBank/DDBJ whole genome shotgun (WGS) entry which is preliminary data.</text>
</comment>
<evidence type="ECO:0000313" key="3">
    <source>
        <dbReference type="EMBL" id="KJS58708.1"/>
    </source>
</evidence>
<evidence type="ECO:0000256" key="1">
    <source>
        <dbReference type="SAM" id="MobiDB-lite"/>
    </source>
</evidence>
<dbReference type="AlphaFoldDB" id="A0A0F2T680"/>
<accession>A0A0F2T680</accession>
<name>A0A0F2T680_STRR3</name>
<gene>
    <name evidence="3" type="ORF">VM95_31780</name>
</gene>
<feature type="region of interest" description="Disordered" evidence="1">
    <location>
        <begin position="1"/>
        <end position="24"/>
    </location>
</feature>
<dbReference type="OrthoDB" id="3867807at2"/>
<protein>
    <submittedName>
        <fullName evidence="3">Uncharacterized protein</fullName>
    </submittedName>
</protein>
<organism evidence="3 4">
    <name type="scientific">Streptomyces rubellomurinus (strain ATCC 31215)</name>
    <dbReference type="NCBI Taxonomy" id="359131"/>
    <lineage>
        <taxon>Bacteria</taxon>
        <taxon>Bacillati</taxon>
        <taxon>Actinomycetota</taxon>
        <taxon>Actinomycetes</taxon>
        <taxon>Kitasatosporales</taxon>
        <taxon>Streptomycetaceae</taxon>
        <taxon>Streptomyces</taxon>
    </lineage>
</organism>
<dbReference type="PATRIC" id="fig|359131.3.peg.7978"/>
<keyword evidence="2" id="KW-1133">Transmembrane helix</keyword>